<accession>W2Y5R2</accession>
<gene>
    <name evidence="1" type="ORF">F442_20639</name>
</gene>
<reference evidence="1 2" key="1">
    <citation type="submission" date="2013-11" db="EMBL/GenBank/DDBJ databases">
        <title>The Genome Sequence of Phytophthora parasitica P10297.</title>
        <authorList>
            <consortium name="The Broad Institute Genomics Platform"/>
            <person name="Russ C."/>
            <person name="Tyler B."/>
            <person name="Panabieres F."/>
            <person name="Shan W."/>
            <person name="Tripathy S."/>
            <person name="Grunwald N."/>
            <person name="Machado M."/>
            <person name="Johnson C.S."/>
            <person name="Walker B."/>
            <person name="Young S.K."/>
            <person name="Zeng Q."/>
            <person name="Gargeya S."/>
            <person name="Fitzgerald M."/>
            <person name="Haas B."/>
            <person name="Abouelleil A."/>
            <person name="Allen A.W."/>
            <person name="Alvarado L."/>
            <person name="Arachchi H.M."/>
            <person name="Berlin A.M."/>
            <person name="Chapman S.B."/>
            <person name="Gainer-Dewar J."/>
            <person name="Goldberg J."/>
            <person name="Griggs A."/>
            <person name="Gujja S."/>
            <person name="Hansen M."/>
            <person name="Howarth C."/>
            <person name="Imamovic A."/>
            <person name="Ireland A."/>
            <person name="Larimer J."/>
            <person name="McCowan C."/>
            <person name="Murphy C."/>
            <person name="Pearson M."/>
            <person name="Poon T.W."/>
            <person name="Priest M."/>
            <person name="Roberts A."/>
            <person name="Saif S."/>
            <person name="Shea T."/>
            <person name="Sisk P."/>
            <person name="Sykes S."/>
            <person name="Wortman J."/>
            <person name="Nusbaum C."/>
            <person name="Birren B."/>
        </authorList>
    </citation>
    <scope>NUCLEOTIDE SEQUENCE [LARGE SCALE GENOMIC DNA]</scope>
    <source>
        <strain evidence="1 2">P10297</strain>
    </source>
</reference>
<sequence length="117" mass="13932">MDEHRQYLEEQYEVLREAERAVGIYGQRLESLAEAVQPHLQARSLKVQHNHRKIDQQNRLLSLWQQERICLYHHPIKEALKKKKRDYGYLRDLQTAHPSVESRNTGQVFCDASQCLH</sequence>
<evidence type="ECO:0000313" key="1">
    <source>
        <dbReference type="EMBL" id="ETP30321.1"/>
    </source>
</evidence>
<evidence type="ECO:0000313" key="2">
    <source>
        <dbReference type="Proteomes" id="UP000018948"/>
    </source>
</evidence>
<dbReference type="AlphaFoldDB" id="W2Y5R2"/>
<proteinExistence type="predicted"/>
<dbReference type="Proteomes" id="UP000018948">
    <property type="component" value="Unassembled WGS sequence"/>
</dbReference>
<dbReference type="EMBL" id="ANIY01004293">
    <property type="protein sequence ID" value="ETP30321.1"/>
    <property type="molecule type" value="Genomic_DNA"/>
</dbReference>
<organism evidence="1 2">
    <name type="scientific">Phytophthora nicotianae P10297</name>
    <dbReference type="NCBI Taxonomy" id="1317064"/>
    <lineage>
        <taxon>Eukaryota</taxon>
        <taxon>Sar</taxon>
        <taxon>Stramenopiles</taxon>
        <taxon>Oomycota</taxon>
        <taxon>Peronosporomycetes</taxon>
        <taxon>Peronosporales</taxon>
        <taxon>Peronosporaceae</taxon>
        <taxon>Phytophthora</taxon>
    </lineage>
</organism>
<name>W2Y5R2_PHYNI</name>
<protein>
    <submittedName>
        <fullName evidence="1">Uncharacterized protein</fullName>
    </submittedName>
</protein>
<comment type="caution">
    <text evidence="1">The sequence shown here is derived from an EMBL/GenBank/DDBJ whole genome shotgun (WGS) entry which is preliminary data.</text>
</comment>